<organism evidence="3 4">
    <name type="scientific">Mycolicibacterium tokaiense</name>
    <dbReference type="NCBI Taxonomy" id="39695"/>
    <lineage>
        <taxon>Bacteria</taxon>
        <taxon>Bacillati</taxon>
        <taxon>Actinomycetota</taxon>
        <taxon>Actinomycetes</taxon>
        <taxon>Mycobacteriales</taxon>
        <taxon>Mycobacteriaceae</taxon>
        <taxon>Mycolicibacterium</taxon>
    </lineage>
</organism>
<feature type="chain" id="PRO_5039362966" evidence="1">
    <location>
        <begin position="19"/>
        <end position="159"/>
    </location>
</feature>
<dbReference type="EMBL" id="UGQT01000001">
    <property type="protein sequence ID" value="STZ57918.1"/>
    <property type="molecule type" value="Genomic_DNA"/>
</dbReference>
<keyword evidence="3" id="KW-0413">Isomerase</keyword>
<dbReference type="Gene3D" id="3.10.450.50">
    <property type="match status" value="1"/>
</dbReference>
<protein>
    <submittedName>
        <fullName evidence="3">Ketosteroid isomerase-related protein</fullName>
    </submittedName>
</protein>
<evidence type="ECO:0000313" key="4">
    <source>
        <dbReference type="Proteomes" id="UP000254978"/>
    </source>
</evidence>
<feature type="domain" description="SnoaL-like" evidence="2">
    <location>
        <begin position="38"/>
        <end position="141"/>
    </location>
</feature>
<dbReference type="AlphaFoldDB" id="A0A378TAR3"/>
<dbReference type="GO" id="GO:0016853">
    <property type="term" value="F:isomerase activity"/>
    <property type="evidence" value="ECO:0007669"/>
    <property type="project" value="UniProtKB-KW"/>
</dbReference>
<accession>A0A378TAR3</accession>
<sequence>MSYPKMLAVLVCSLIALAAAPRAGAEEAAPDNITIVADAFNRGVGAPDTFYGILADDVHWTVARAEAPSTYTSRQEFLANGSGPITSRLNGQITAEVHELIAQGDQVVARWRGTATARDGLPYVNEYNWVMTMAGGQVTRVVAYLDLVALDELLTRVPV</sequence>
<dbReference type="Proteomes" id="UP000254978">
    <property type="component" value="Unassembled WGS sequence"/>
</dbReference>
<keyword evidence="4" id="KW-1185">Reference proteome</keyword>
<keyword evidence="1" id="KW-0732">Signal</keyword>
<name>A0A378TAR3_9MYCO</name>
<proteinExistence type="predicted"/>
<reference evidence="3 4" key="1">
    <citation type="submission" date="2018-06" db="EMBL/GenBank/DDBJ databases">
        <authorList>
            <consortium name="Pathogen Informatics"/>
            <person name="Doyle S."/>
        </authorList>
    </citation>
    <scope>NUCLEOTIDE SEQUENCE [LARGE SCALE GENOMIC DNA]</scope>
    <source>
        <strain evidence="3 4">NCTC10821</strain>
    </source>
</reference>
<dbReference type="PANTHER" id="PTHR41252:SF1">
    <property type="entry name" value="BLR2505 PROTEIN"/>
    <property type="match status" value="1"/>
</dbReference>
<evidence type="ECO:0000256" key="1">
    <source>
        <dbReference type="SAM" id="SignalP"/>
    </source>
</evidence>
<evidence type="ECO:0000259" key="2">
    <source>
        <dbReference type="Pfam" id="PF12680"/>
    </source>
</evidence>
<dbReference type="InterPro" id="IPR032710">
    <property type="entry name" value="NTF2-like_dom_sf"/>
</dbReference>
<evidence type="ECO:0000313" key="3">
    <source>
        <dbReference type="EMBL" id="STZ57918.1"/>
    </source>
</evidence>
<feature type="signal peptide" evidence="1">
    <location>
        <begin position="1"/>
        <end position="18"/>
    </location>
</feature>
<dbReference type="InterPro" id="IPR037401">
    <property type="entry name" value="SnoaL-like"/>
</dbReference>
<dbReference type="SUPFAM" id="SSF54427">
    <property type="entry name" value="NTF2-like"/>
    <property type="match status" value="1"/>
</dbReference>
<dbReference type="Pfam" id="PF12680">
    <property type="entry name" value="SnoaL_2"/>
    <property type="match status" value="1"/>
</dbReference>
<dbReference type="PANTHER" id="PTHR41252">
    <property type="entry name" value="BLR2505 PROTEIN"/>
    <property type="match status" value="1"/>
</dbReference>
<gene>
    <name evidence="3" type="ORF">NCTC10821_01423</name>
</gene>
<dbReference type="RefSeq" id="WP_232067893.1">
    <property type="nucleotide sequence ID" value="NZ_AP022600.1"/>
</dbReference>